<feature type="domain" description="Cytochrome b5 heme-binding" evidence="9">
    <location>
        <begin position="4"/>
        <end position="80"/>
    </location>
</feature>
<dbReference type="GO" id="GO:0020037">
    <property type="term" value="F:heme binding"/>
    <property type="evidence" value="ECO:0007669"/>
    <property type="project" value="UniProtKB-UniRule"/>
</dbReference>
<dbReference type="GO" id="GO:0016020">
    <property type="term" value="C:membrane"/>
    <property type="evidence" value="ECO:0007669"/>
    <property type="project" value="UniProtKB-SubCell"/>
</dbReference>
<dbReference type="SUPFAM" id="SSF55856">
    <property type="entry name" value="Cytochrome b5-like heme/steroid binding domain"/>
    <property type="match status" value="1"/>
</dbReference>
<dbReference type="PANTHER" id="PTHR19359">
    <property type="entry name" value="CYTOCHROME B5"/>
    <property type="match status" value="1"/>
</dbReference>
<sequence>MSSTTTFSVHEVARHNSRDDLYMIIKGKVYNCTDFLSRHPGGEDVLEEVAGTDATEAYMDVGHSEEADKVLARYYIGSISDLKVNTSQLLGLPS</sequence>
<evidence type="ECO:0000256" key="1">
    <source>
        <dbReference type="ARBA" id="ARBA00004370"/>
    </source>
</evidence>
<dbReference type="PRINTS" id="PR00363">
    <property type="entry name" value="CYTOCHROMEB5"/>
</dbReference>
<dbReference type="InterPro" id="IPR050668">
    <property type="entry name" value="Cytochrome_b5"/>
</dbReference>
<dbReference type="SMART" id="SM01117">
    <property type="entry name" value="Cyt-b5"/>
    <property type="match status" value="1"/>
</dbReference>
<dbReference type="PROSITE" id="PS00191">
    <property type="entry name" value="CYTOCHROME_B5_1"/>
    <property type="match status" value="1"/>
</dbReference>
<dbReference type="OrthoDB" id="260519at2759"/>
<dbReference type="Gene3D" id="3.10.120.10">
    <property type="entry name" value="Cytochrome b5-like heme/steroid binding domain"/>
    <property type="match status" value="1"/>
</dbReference>
<evidence type="ECO:0000256" key="3">
    <source>
        <dbReference type="ARBA" id="ARBA00022692"/>
    </source>
</evidence>
<protein>
    <submittedName>
        <fullName evidence="10">Outer mitochondrial membrane cytochrome B5</fullName>
    </submittedName>
</protein>
<evidence type="ECO:0000313" key="10">
    <source>
        <dbReference type="EMBL" id="KAH6661538.1"/>
    </source>
</evidence>
<keyword evidence="2 8" id="KW-0349">Heme</keyword>
<keyword evidence="11" id="KW-1185">Reference proteome</keyword>
<evidence type="ECO:0000259" key="9">
    <source>
        <dbReference type="PROSITE" id="PS50255"/>
    </source>
</evidence>
<dbReference type="Pfam" id="PF00173">
    <property type="entry name" value="Cyt-b5"/>
    <property type="match status" value="1"/>
</dbReference>
<evidence type="ECO:0000256" key="8">
    <source>
        <dbReference type="RuleBase" id="RU362121"/>
    </source>
</evidence>
<dbReference type="InterPro" id="IPR018506">
    <property type="entry name" value="Cyt_B5_heme-BS"/>
</dbReference>
<comment type="caution">
    <text evidence="10">The sequence shown here is derived from an EMBL/GenBank/DDBJ whole genome shotgun (WGS) entry which is preliminary data.</text>
</comment>
<dbReference type="AlphaFoldDB" id="A0A9P8V005"/>
<comment type="subcellular location">
    <subcellularLocation>
        <location evidence="1">Membrane</location>
    </subcellularLocation>
</comment>
<proteinExistence type="inferred from homology"/>
<keyword evidence="5 8" id="KW-0408">Iron</keyword>
<evidence type="ECO:0000313" key="11">
    <source>
        <dbReference type="Proteomes" id="UP000770015"/>
    </source>
</evidence>
<evidence type="ECO:0000256" key="4">
    <source>
        <dbReference type="ARBA" id="ARBA00022723"/>
    </source>
</evidence>
<dbReference type="InterPro" id="IPR036400">
    <property type="entry name" value="Cyt_B5-like_heme/steroid_sf"/>
</dbReference>
<reference evidence="10" key="1">
    <citation type="journal article" date="2021" name="Nat. Commun.">
        <title>Genetic determinants of endophytism in the Arabidopsis root mycobiome.</title>
        <authorList>
            <person name="Mesny F."/>
            <person name="Miyauchi S."/>
            <person name="Thiergart T."/>
            <person name="Pickel B."/>
            <person name="Atanasova L."/>
            <person name="Karlsson M."/>
            <person name="Huettel B."/>
            <person name="Barry K.W."/>
            <person name="Haridas S."/>
            <person name="Chen C."/>
            <person name="Bauer D."/>
            <person name="Andreopoulos W."/>
            <person name="Pangilinan J."/>
            <person name="LaButti K."/>
            <person name="Riley R."/>
            <person name="Lipzen A."/>
            <person name="Clum A."/>
            <person name="Drula E."/>
            <person name="Henrissat B."/>
            <person name="Kohler A."/>
            <person name="Grigoriev I.V."/>
            <person name="Martin F.M."/>
            <person name="Hacquard S."/>
        </authorList>
    </citation>
    <scope>NUCLEOTIDE SEQUENCE</scope>
    <source>
        <strain evidence="10">MPI-SDFR-AT-0117</strain>
    </source>
</reference>
<evidence type="ECO:0000256" key="6">
    <source>
        <dbReference type="ARBA" id="ARBA00023136"/>
    </source>
</evidence>
<dbReference type="Proteomes" id="UP000770015">
    <property type="component" value="Unassembled WGS sequence"/>
</dbReference>
<dbReference type="InterPro" id="IPR001199">
    <property type="entry name" value="Cyt_B5-like_heme/steroid-bd"/>
</dbReference>
<dbReference type="PANTHER" id="PTHR19359:SF14">
    <property type="entry name" value="CYTOCHROME B5 A"/>
    <property type="match status" value="1"/>
</dbReference>
<evidence type="ECO:0000256" key="7">
    <source>
        <dbReference type="ARBA" id="ARBA00038168"/>
    </source>
</evidence>
<evidence type="ECO:0000256" key="2">
    <source>
        <dbReference type="ARBA" id="ARBA00022617"/>
    </source>
</evidence>
<dbReference type="GO" id="GO:0046872">
    <property type="term" value="F:metal ion binding"/>
    <property type="evidence" value="ECO:0007669"/>
    <property type="project" value="UniProtKB-UniRule"/>
</dbReference>
<name>A0A9P8V005_9PEZI</name>
<accession>A0A9P8V005</accession>
<keyword evidence="6" id="KW-0472">Membrane</keyword>
<dbReference type="PROSITE" id="PS50255">
    <property type="entry name" value="CYTOCHROME_B5_2"/>
    <property type="match status" value="1"/>
</dbReference>
<keyword evidence="4 8" id="KW-0479">Metal-binding</keyword>
<dbReference type="EMBL" id="JAGSXJ010000051">
    <property type="protein sequence ID" value="KAH6661538.1"/>
    <property type="molecule type" value="Genomic_DNA"/>
</dbReference>
<evidence type="ECO:0000256" key="5">
    <source>
        <dbReference type="ARBA" id="ARBA00023004"/>
    </source>
</evidence>
<organism evidence="10 11">
    <name type="scientific">Plectosphaerella plurivora</name>
    <dbReference type="NCBI Taxonomy" id="936078"/>
    <lineage>
        <taxon>Eukaryota</taxon>
        <taxon>Fungi</taxon>
        <taxon>Dikarya</taxon>
        <taxon>Ascomycota</taxon>
        <taxon>Pezizomycotina</taxon>
        <taxon>Sordariomycetes</taxon>
        <taxon>Hypocreomycetidae</taxon>
        <taxon>Glomerellales</taxon>
        <taxon>Plectosphaerellaceae</taxon>
        <taxon>Plectosphaerella</taxon>
    </lineage>
</organism>
<keyword evidence="3" id="KW-0812">Transmembrane</keyword>
<comment type="similarity">
    <text evidence="7 8">Belongs to the cytochrome b5 family.</text>
</comment>
<gene>
    <name evidence="10" type="ORF">F5X68DRAFT_145535</name>
</gene>
<dbReference type="FunFam" id="3.10.120.10:FF:000002">
    <property type="entry name" value="Cytochrome b5 type B"/>
    <property type="match status" value="1"/>
</dbReference>